<organism evidence="2 3">
    <name type="scientific">Ignelater luminosus</name>
    <name type="common">Cucubano</name>
    <name type="synonym">Pyrophorus luminosus</name>
    <dbReference type="NCBI Taxonomy" id="2038154"/>
    <lineage>
        <taxon>Eukaryota</taxon>
        <taxon>Metazoa</taxon>
        <taxon>Ecdysozoa</taxon>
        <taxon>Arthropoda</taxon>
        <taxon>Hexapoda</taxon>
        <taxon>Insecta</taxon>
        <taxon>Pterygota</taxon>
        <taxon>Neoptera</taxon>
        <taxon>Endopterygota</taxon>
        <taxon>Coleoptera</taxon>
        <taxon>Polyphaga</taxon>
        <taxon>Elateriformia</taxon>
        <taxon>Elateroidea</taxon>
        <taxon>Elateridae</taxon>
        <taxon>Agrypninae</taxon>
        <taxon>Pyrophorini</taxon>
        <taxon>Ignelater</taxon>
    </lineage>
</organism>
<dbReference type="Gene3D" id="3.60.10.10">
    <property type="entry name" value="Endonuclease/exonuclease/phosphatase"/>
    <property type="match status" value="1"/>
</dbReference>
<dbReference type="InterPro" id="IPR036691">
    <property type="entry name" value="Endo/exonu/phosph_ase_sf"/>
</dbReference>
<sequence>EKNAYYEKLQQTLDQIGDKREIRMIGDFNGKTGSKVNNTTIGRYDEDHTNENGKRLIDLCRKGLEEESIRELYQQRLDQQLIEKESENTQQLHGHLKQAMH</sequence>
<name>A0A8K0CSC3_IGNLU</name>
<keyword evidence="3" id="KW-1185">Reference proteome</keyword>
<accession>A0A8K0CSC3</accession>
<reference evidence="2" key="1">
    <citation type="submission" date="2019-08" db="EMBL/GenBank/DDBJ databases">
        <title>The genome of the North American firefly Photinus pyralis.</title>
        <authorList>
            <consortium name="Photinus pyralis genome working group"/>
            <person name="Fallon T.R."/>
            <person name="Sander Lower S.E."/>
            <person name="Weng J.-K."/>
        </authorList>
    </citation>
    <scope>NUCLEOTIDE SEQUENCE</scope>
    <source>
        <strain evidence="2">TRF0915ILg1</strain>
        <tissue evidence="2">Whole body</tissue>
    </source>
</reference>
<comment type="caution">
    <text evidence="2">The sequence shown here is derived from an EMBL/GenBank/DDBJ whole genome shotgun (WGS) entry which is preliminary data.</text>
</comment>
<dbReference type="Proteomes" id="UP000801492">
    <property type="component" value="Unassembled WGS sequence"/>
</dbReference>
<evidence type="ECO:0000313" key="3">
    <source>
        <dbReference type="Proteomes" id="UP000801492"/>
    </source>
</evidence>
<feature type="compositionally biased region" description="Polar residues" evidence="1">
    <location>
        <begin position="31"/>
        <end position="41"/>
    </location>
</feature>
<evidence type="ECO:0000313" key="2">
    <source>
        <dbReference type="EMBL" id="KAF2891679.1"/>
    </source>
</evidence>
<feature type="region of interest" description="Disordered" evidence="1">
    <location>
        <begin position="28"/>
        <end position="49"/>
    </location>
</feature>
<dbReference type="AlphaFoldDB" id="A0A8K0CSC3"/>
<feature type="non-terminal residue" evidence="2">
    <location>
        <position position="1"/>
    </location>
</feature>
<proteinExistence type="predicted"/>
<evidence type="ECO:0000256" key="1">
    <source>
        <dbReference type="SAM" id="MobiDB-lite"/>
    </source>
</evidence>
<gene>
    <name evidence="2" type="ORF">ILUMI_14494</name>
</gene>
<evidence type="ECO:0008006" key="4">
    <source>
        <dbReference type="Google" id="ProtNLM"/>
    </source>
</evidence>
<dbReference type="EMBL" id="VTPC01025648">
    <property type="protein sequence ID" value="KAF2891679.1"/>
    <property type="molecule type" value="Genomic_DNA"/>
</dbReference>
<protein>
    <recommendedName>
        <fullName evidence="4">Craniofacial development protein 2-like</fullName>
    </recommendedName>
</protein>